<evidence type="ECO:0000313" key="2">
    <source>
        <dbReference type="Proteomes" id="UP000556329"/>
    </source>
</evidence>
<dbReference type="Proteomes" id="UP000556329">
    <property type="component" value="Unassembled WGS sequence"/>
</dbReference>
<keyword evidence="2" id="KW-1185">Reference proteome</keyword>
<reference evidence="1 2" key="1">
    <citation type="submission" date="2020-08" db="EMBL/GenBank/DDBJ databases">
        <title>Genomic Encyclopedia of Type Strains, Phase IV (KMG-IV): sequencing the most valuable type-strain genomes for metagenomic binning, comparative biology and taxonomic classification.</title>
        <authorList>
            <person name="Goeker M."/>
        </authorList>
    </citation>
    <scope>NUCLEOTIDE SEQUENCE [LARGE SCALE GENOMIC DNA]</scope>
    <source>
        <strain evidence="1 2">DSM 100039</strain>
    </source>
</reference>
<sequence>MSEILGTAFLVHGTWYLRYLHGGGTMVPIEASADLKDMLNDGYMVVSAVSGPPFGSGRDL</sequence>
<comment type="caution">
    <text evidence="1">The sequence shown here is derived from an EMBL/GenBank/DDBJ whole genome shotgun (WGS) entry which is preliminary data.</text>
</comment>
<dbReference type="AlphaFoldDB" id="A0A841PES4"/>
<organism evidence="1 2">
    <name type="scientific">Mesorhizobium sangaii</name>
    <dbReference type="NCBI Taxonomy" id="505389"/>
    <lineage>
        <taxon>Bacteria</taxon>
        <taxon>Pseudomonadati</taxon>
        <taxon>Pseudomonadota</taxon>
        <taxon>Alphaproteobacteria</taxon>
        <taxon>Hyphomicrobiales</taxon>
        <taxon>Phyllobacteriaceae</taxon>
        <taxon>Mesorhizobium</taxon>
    </lineage>
</organism>
<evidence type="ECO:0000313" key="1">
    <source>
        <dbReference type="EMBL" id="MBB6413707.1"/>
    </source>
</evidence>
<dbReference type="RefSeq" id="WP_210334121.1">
    <property type="nucleotide sequence ID" value="NZ_JACHEF010000009.1"/>
</dbReference>
<dbReference type="EMBL" id="JACHEF010000009">
    <property type="protein sequence ID" value="MBB6413707.1"/>
    <property type="molecule type" value="Genomic_DNA"/>
</dbReference>
<protein>
    <submittedName>
        <fullName evidence="1">Uncharacterized protein</fullName>
    </submittedName>
</protein>
<proteinExistence type="predicted"/>
<name>A0A841PES4_9HYPH</name>
<gene>
    <name evidence="1" type="ORF">HNQ71_006416</name>
</gene>
<accession>A0A841PES4</accession>